<proteinExistence type="inferred from homology"/>
<comment type="function">
    <text evidence="2">Hydrolyzes RNA 2',3'-cyclic phosphodiester to an RNA 2'-phosphomonoester.</text>
</comment>
<dbReference type="GO" id="GO:0004113">
    <property type="term" value="F:2',3'-cyclic-nucleotide 3'-phosphodiesterase activity"/>
    <property type="evidence" value="ECO:0007669"/>
    <property type="project" value="InterPro"/>
</dbReference>
<evidence type="ECO:0000256" key="1">
    <source>
        <dbReference type="ARBA" id="ARBA00022801"/>
    </source>
</evidence>
<comment type="catalytic activity">
    <reaction evidence="2">
        <text>a 3'-end 2',3'-cyclophospho-ribonucleotide-RNA + H2O = a 3'-end 2'-phospho-ribonucleotide-RNA + H(+)</text>
        <dbReference type="Rhea" id="RHEA:11828"/>
        <dbReference type="Rhea" id="RHEA-COMP:10464"/>
        <dbReference type="Rhea" id="RHEA-COMP:17353"/>
        <dbReference type="ChEBI" id="CHEBI:15377"/>
        <dbReference type="ChEBI" id="CHEBI:15378"/>
        <dbReference type="ChEBI" id="CHEBI:83064"/>
        <dbReference type="ChEBI" id="CHEBI:173113"/>
        <dbReference type="EC" id="3.1.4.58"/>
    </reaction>
</comment>
<protein>
    <recommendedName>
        <fullName evidence="2">RNA 2',3'-cyclic phosphodiesterase</fullName>
        <shortName evidence="2">RNA 2',3'-CPDase</shortName>
        <ecNumber evidence="2">3.1.4.58</ecNumber>
    </recommendedName>
</protein>
<name>A0A136KH86_9BACT</name>
<feature type="active site" description="Proton donor" evidence="2">
    <location>
        <position position="46"/>
    </location>
</feature>
<accession>A0A136KH86</accession>
<gene>
    <name evidence="3" type="ORF">UZ20_WS6002000752</name>
</gene>
<feature type="short sequence motif" description="HXTX 1" evidence="2">
    <location>
        <begin position="46"/>
        <end position="49"/>
    </location>
</feature>
<feature type="active site" description="Proton acceptor" evidence="2">
    <location>
        <position position="139"/>
    </location>
</feature>
<dbReference type="PANTHER" id="PTHR35561">
    <property type="entry name" value="RNA 2',3'-CYCLIC PHOSPHODIESTERASE"/>
    <property type="match status" value="1"/>
</dbReference>
<sequence>MDQSQHNRLFIAIFPDENMRSYLRDSIRTFSKDARNFNFVPIDQLHLTLEFLGNSVSNDSLDLLTEALQQQSGNFAKPKLTLSTLNFGFPSQNMPSLLFWDIVENKELKDLTTQVHDIARSLNVEDIKRYKDHAKLIHHITIARTKRGMSRAQSRAIKAKIEQTNFGEVPSFEPQHFSLVASTLNAKGSTYKEIQRIAL</sequence>
<dbReference type="EMBL" id="JYPD01000023">
    <property type="protein sequence ID" value="KXK08653.1"/>
    <property type="molecule type" value="Genomic_DNA"/>
</dbReference>
<dbReference type="SUPFAM" id="SSF55144">
    <property type="entry name" value="LigT-like"/>
    <property type="match status" value="1"/>
</dbReference>
<dbReference type="InterPro" id="IPR004175">
    <property type="entry name" value="RNA_CPDase"/>
</dbReference>
<keyword evidence="1 2" id="KW-0378">Hydrolase</keyword>
<dbReference type="STRING" id="1617427.UZ20_WS6002000752"/>
<dbReference type="EC" id="3.1.4.58" evidence="2"/>
<evidence type="ECO:0000313" key="3">
    <source>
        <dbReference type="EMBL" id="KXK08653.1"/>
    </source>
</evidence>
<dbReference type="AlphaFoldDB" id="A0A136KH86"/>
<dbReference type="HAMAP" id="MF_01940">
    <property type="entry name" value="RNA_CPDase"/>
    <property type="match status" value="1"/>
</dbReference>
<dbReference type="PANTHER" id="PTHR35561:SF1">
    <property type="entry name" value="RNA 2',3'-CYCLIC PHOSPHODIESTERASE"/>
    <property type="match status" value="1"/>
</dbReference>
<dbReference type="GO" id="GO:0008664">
    <property type="term" value="F:RNA 2',3'-cyclic 3'-phosphodiesterase activity"/>
    <property type="evidence" value="ECO:0007669"/>
    <property type="project" value="UniProtKB-EC"/>
</dbReference>
<evidence type="ECO:0000313" key="4">
    <source>
        <dbReference type="Proteomes" id="UP000070449"/>
    </source>
</evidence>
<dbReference type="InterPro" id="IPR009097">
    <property type="entry name" value="Cyclic_Pdiesterase"/>
</dbReference>
<dbReference type="Proteomes" id="UP000070449">
    <property type="component" value="Unassembled WGS sequence"/>
</dbReference>
<feature type="short sequence motif" description="HXTX 2" evidence="2">
    <location>
        <begin position="139"/>
        <end position="142"/>
    </location>
</feature>
<comment type="similarity">
    <text evidence="2">Belongs to the 2H phosphoesterase superfamily. ThpR family.</text>
</comment>
<comment type="caution">
    <text evidence="3">The sequence shown here is derived from an EMBL/GenBank/DDBJ whole genome shotgun (WGS) entry which is preliminary data.</text>
</comment>
<organism evidence="3 4">
    <name type="scientific">candidate division WS6 bacterium OLB21</name>
    <dbReference type="NCBI Taxonomy" id="1617427"/>
    <lineage>
        <taxon>Bacteria</taxon>
        <taxon>Candidatus Dojkabacteria</taxon>
    </lineage>
</organism>
<reference evidence="3 4" key="1">
    <citation type="submission" date="2015-02" db="EMBL/GenBank/DDBJ databases">
        <title>Improved understanding of the partial-nitritation anammox process through 23 genomes representing the majority of the microbial community.</title>
        <authorList>
            <person name="Speth D.R."/>
            <person name="In T Zandt M."/>
            <person name="Guerrero Cruz S."/>
            <person name="Jetten M.S."/>
            <person name="Dutilh B.E."/>
        </authorList>
    </citation>
    <scope>NUCLEOTIDE SEQUENCE [LARGE SCALE GENOMIC DNA]</scope>
    <source>
        <strain evidence="3">OLB21</strain>
    </source>
</reference>
<evidence type="ECO:0000256" key="2">
    <source>
        <dbReference type="HAMAP-Rule" id="MF_01940"/>
    </source>
</evidence>
<dbReference type="NCBIfam" id="TIGR02258">
    <property type="entry name" value="2_5_ligase"/>
    <property type="match status" value="1"/>
</dbReference>
<dbReference type="Gene3D" id="3.90.1140.10">
    <property type="entry name" value="Cyclic phosphodiesterase"/>
    <property type="match status" value="1"/>
</dbReference>